<dbReference type="EMBL" id="VOOR01000018">
    <property type="protein sequence ID" value="TXB63186.1"/>
    <property type="molecule type" value="Genomic_DNA"/>
</dbReference>
<dbReference type="Pfam" id="PF01476">
    <property type="entry name" value="LysM"/>
    <property type="match status" value="1"/>
</dbReference>
<dbReference type="CDD" id="cd16894">
    <property type="entry name" value="MltD-like"/>
    <property type="match status" value="1"/>
</dbReference>
<dbReference type="SUPFAM" id="SSF53955">
    <property type="entry name" value="Lysozyme-like"/>
    <property type="match status" value="1"/>
</dbReference>
<dbReference type="PROSITE" id="PS51782">
    <property type="entry name" value="LYSM"/>
    <property type="match status" value="1"/>
</dbReference>
<dbReference type="InterPro" id="IPR000189">
    <property type="entry name" value="Transglyc_AS"/>
</dbReference>
<comment type="similarity">
    <text evidence="1">Belongs to the transglycosylase Slt family.</text>
</comment>
<dbReference type="OrthoDB" id="9815002at2"/>
<comment type="caution">
    <text evidence="3">The sequence shown here is derived from an EMBL/GenBank/DDBJ whole genome shotgun (WGS) entry which is preliminary data.</text>
</comment>
<dbReference type="PANTHER" id="PTHR37423">
    <property type="entry name" value="SOLUBLE LYTIC MUREIN TRANSGLYCOSYLASE-RELATED"/>
    <property type="match status" value="1"/>
</dbReference>
<dbReference type="PROSITE" id="PS00922">
    <property type="entry name" value="TRANSGLYCOSYLASE"/>
    <property type="match status" value="1"/>
</dbReference>
<dbReference type="GO" id="GO:0016020">
    <property type="term" value="C:membrane"/>
    <property type="evidence" value="ECO:0007669"/>
    <property type="project" value="InterPro"/>
</dbReference>
<name>A0A5C6RLH3_9BACT</name>
<proteinExistence type="inferred from homology"/>
<reference evidence="3 4" key="1">
    <citation type="submission" date="2019-08" db="EMBL/GenBank/DDBJ databases">
        <title>Genome of Phaeodactylibacter luteus.</title>
        <authorList>
            <person name="Bowman J.P."/>
        </authorList>
    </citation>
    <scope>NUCLEOTIDE SEQUENCE [LARGE SCALE GENOMIC DNA]</scope>
    <source>
        <strain evidence="3 4">KCTC 42180</strain>
    </source>
</reference>
<dbReference type="Gene3D" id="1.10.530.10">
    <property type="match status" value="1"/>
</dbReference>
<sequence length="479" mass="54274">MFPGSKVYPMDSQYTPMPLFLLLMLLLATGLNATLAAATPAPEYNEEEVISRLQEIEDPLFELKYNSVVGGYIRGYLYRNSRHKAQLVTGRALLYFPIMEKYLAEQGVPEKLKYLSVVESALNPHAVSRVGAVGLWQFMPGTGQDYGLAINDYVDERKDPHKSTQAAIAYLKKAYDKYGDWALALAAYNGGSGRVARAIKRGRSKDFWKIRRYMPRETRNYVPAYIGATYLMEYYKAYGVQPAYPELDLQITGSVKVYDAISFYRVAQLTGLSLDYIRKLNPSYKRDLLPRNEEGNFLILPKRVLQAVTDYLEAQRPDHLADAFFAEDRVEAAPPAPEQYQQTSYYVSGTETLPEVAKKLNCSVHQLAAWNQLQSDSLWAGQELLVFFPREIRRFQPMSPMPPLPDIRRLPVPKGPLRPLCPSPAALPVVGKWYYTLRNRQTVADLSQQLPFLDPDAVARLNGVEQGDKLPRGTLLRLN</sequence>
<dbReference type="GO" id="GO:0000270">
    <property type="term" value="P:peptidoglycan metabolic process"/>
    <property type="evidence" value="ECO:0007669"/>
    <property type="project" value="InterPro"/>
</dbReference>
<gene>
    <name evidence="3" type="ORF">FRY97_10275</name>
</gene>
<dbReference type="Proteomes" id="UP000321580">
    <property type="component" value="Unassembled WGS sequence"/>
</dbReference>
<dbReference type="InterPro" id="IPR023346">
    <property type="entry name" value="Lysozyme-like_dom_sf"/>
</dbReference>
<dbReference type="AlphaFoldDB" id="A0A5C6RLH3"/>
<feature type="domain" description="LysM" evidence="2">
    <location>
        <begin position="343"/>
        <end position="386"/>
    </location>
</feature>
<dbReference type="Pfam" id="PF01464">
    <property type="entry name" value="SLT"/>
    <property type="match status" value="1"/>
</dbReference>
<dbReference type="InterPro" id="IPR036779">
    <property type="entry name" value="LysM_dom_sf"/>
</dbReference>
<accession>A0A5C6RLH3</accession>
<organism evidence="3 4">
    <name type="scientific">Phaeodactylibacter luteus</name>
    <dbReference type="NCBI Taxonomy" id="1564516"/>
    <lineage>
        <taxon>Bacteria</taxon>
        <taxon>Pseudomonadati</taxon>
        <taxon>Bacteroidota</taxon>
        <taxon>Saprospiria</taxon>
        <taxon>Saprospirales</taxon>
        <taxon>Haliscomenobacteraceae</taxon>
        <taxon>Phaeodactylibacter</taxon>
    </lineage>
</organism>
<dbReference type="InterPro" id="IPR018392">
    <property type="entry name" value="LysM"/>
</dbReference>
<evidence type="ECO:0000259" key="2">
    <source>
        <dbReference type="PROSITE" id="PS51782"/>
    </source>
</evidence>
<evidence type="ECO:0000313" key="3">
    <source>
        <dbReference type="EMBL" id="TXB63186.1"/>
    </source>
</evidence>
<dbReference type="GO" id="GO:0008933">
    <property type="term" value="F:peptidoglycan lytic transglycosylase activity"/>
    <property type="evidence" value="ECO:0007669"/>
    <property type="project" value="InterPro"/>
</dbReference>
<keyword evidence="4" id="KW-1185">Reference proteome</keyword>
<dbReference type="CDD" id="cd00118">
    <property type="entry name" value="LysM"/>
    <property type="match status" value="1"/>
</dbReference>
<dbReference type="Gene3D" id="3.10.350.10">
    <property type="entry name" value="LysM domain"/>
    <property type="match status" value="1"/>
</dbReference>
<evidence type="ECO:0000313" key="4">
    <source>
        <dbReference type="Proteomes" id="UP000321580"/>
    </source>
</evidence>
<protein>
    <submittedName>
        <fullName evidence="3">LysM peptidoglycan-binding domain-containing protein</fullName>
    </submittedName>
</protein>
<dbReference type="InterPro" id="IPR008258">
    <property type="entry name" value="Transglycosylase_SLT_dom_1"/>
</dbReference>
<evidence type="ECO:0000256" key="1">
    <source>
        <dbReference type="ARBA" id="ARBA00007734"/>
    </source>
</evidence>
<dbReference type="SMART" id="SM00257">
    <property type="entry name" value="LysM"/>
    <property type="match status" value="1"/>
</dbReference>
<dbReference type="PANTHER" id="PTHR37423:SF2">
    <property type="entry name" value="MEMBRANE-BOUND LYTIC MUREIN TRANSGLYCOSYLASE C"/>
    <property type="match status" value="1"/>
</dbReference>
<dbReference type="SUPFAM" id="SSF54106">
    <property type="entry name" value="LysM domain"/>
    <property type="match status" value="1"/>
</dbReference>